<dbReference type="InterPro" id="IPR040398">
    <property type="entry name" value="Not1"/>
</dbReference>
<dbReference type="OrthoDB" id="1933107at2759"/>
<dbReference type="EMBL" id="UYRR01011539">
    <property type="protein sequence ID" value="VDK25983.1"/>
    <property type="molecule type" value="Genomic_DNA"/>
</dbReference>
<dbReference type="GO" id="GO:0000288">
    <property type="term" value="P:nuclear-transcribed mRNA catabolic process, deadenylation-dependent decay"/>
    <property type="evidence" value="ECO:0007669"/>
    <property type="project" value="TreeGrafter"/>
</dbReference>
<dbReference type="GO" id="GO:0017148">
    <property type="term" value="P:negative regulation of translation"/>
    <property type="evidence" value="ECO:0007669"/>
    <property type="project" value="InterPro"/>
</dbReference>
<evidence type="ECO:0000259" key="1">
    <source>
        <dbReference type="Pfam" id="PF16415"/>
    </source>
</evidence>
<dbReference type="Gene3D" id="1.25.40.180">
    <property type="match status" value="1"/>
</dbReference>
<dbReference type="GO" id="GO:0000932">
    <property type="term" value="C:P-body"/>
    <property type="evidence" value="ECO:0007669"/>
    <property type="project" value="TreeGrafter"/>
</dbReference>
<organism evidence="4">
    <name type="scientific">Anisakis simplex</name>
    <name type="common">Herring worm</name>
    <dbReference type="NCBI Taxonomy" id="6269"/>
    <lineage>
        <taxon>Eukaryota</taxon>
        <taxon>Metazoa</taxon>
        <taxon>Ecdysozoa</taxon>
        <taxon>Nematoda</taxon>
        <taxon>Chromadorea</taxon>
        <taxon>Rhabditida</taxon>
        <taxon>Spirurina</taxon>
        <taxon>Ascaridomorpha</taxon>
        <taxon>Ascaridoidea</taxon>
        <taxon>Anisakidae</taxon>
        <taxon>Anisakis</taxon>
        <taxon>Anisakis simplex complex</taxon>
    </lineage>
</organism>
<dbReference type="WBParaSite" id="ASIM_0000593901-mRNA-1">
    <property type="protein sequence ID" value="ASIM_0000593901-mRNA-1"/>
    <property type="gene ID" value="ASIM_0000593901"/>
</dbReference>
<dbReference type="GO" id="GO:0060090">
    <property type="term" value="F:molecular adaptor activity"/>
    <property type="evidence" value="ECO:0007669"/>
    <property type="project" value="TreeGrafter"/>
</dbReference>
<dbReference type="PANTHER" id="PTHR13162">
    <property type="entry name" value="CCR4-NOT TRANSCRIPTION COMPLEX"/>
    <property type="match status" value="1"/>
</dbReference>
<accession>A0A0M3JE95</accession>
<dbReference type="PANTHER" id="PTHR13162:SF8">
    <property type="entry name" value="CCR4-NOT TRANSCRIPTION COMPLEX SUBUNIT 1"/>
    <property type="match status" value="1"/>
</dbReference>
<reference evidence="2 3" key="2">
    <citation type="submission" date="2018-11" db="EMBL/GenBank/DDBJ databases">
        <authorList>
            <consortium name="Pathogen Informatics"/>
        </authorList>
    </citation>
    <scope>NUCLEOTIDE SEQUENCE [LARGE SCALE GENOMIC DNA]</scope>
</reference>
<sequence>MEKVSFLFNNLSQSNLPKKTEEMKAMMAEYGEDFVRWLAQYMVMKRVSIEQNFQPLYNNFLIAIGDEQLEKFVKQETFRNIKSSNSGESFFLLCVYCEFGERTKSGQEKDADLSD</sequence>
<evidence type="ECO:0000313" key="2">
    <source>
        <dbReference type="EMBL" id="VDK25983.1"/>
    </source>
</evidence>
<dbReference type="Proteomes" id="UP000267096">
    <property type="component" value="Unassembled WGS sequence"/>
</dbReference>
<reference evidence="4" key="1">
    <citation type="submission" date="2017-02" db="UniProtKB">
        <authorList>
            <consortium name="WormBaseParasite"/>
        </authorList>
    </citation>
    <scope>IDENTIFICATION</scope>
</reference>
<dbReference type="GO" id="GO:0030015">
    <property type="term" value="C:CCR4-NOT core complex"/>
    <property type="evidence" value="ECO:0007669"/>
    <property type="project" value="InterPro"/>
</dbReference>
<name>A0A0M3JE95_ANISI</name>
<evidence type="ECO:0000313" key="3">
    <source>
        <dbReference type="Proteomes" id="UP000267096"/>
    </source>
</evidence>
<protein>
    <submittedName>
        <fullName evidence="4">Ccr4-not transcription complex, putative (inferred by orthology to a S. mansoni protein)</fullName>
    </submittedName>
</protein>
<feature type="domain" description="CCR4-NOT transcription complex subunit 1 CAF1-binding" evidence="1">
    <location>
        <begin position="2"/>
        <end position="82"/>
    </location>
</feature>
<dbReference type="AlphaFoldDB" id="A0A0M3JE95"/>
<proteinExistence type="predicted"/>
<evidence type="ECO:0000313" key="4">
    <source>
        <dbReference type="WBParaSite" id="ASIM_0000593901-mRNA-1"/>
    </source>
</evidence>
<gene>
    <name evidence="2" type="ORF">ASIM_LOCUS5730</name>
</gene>
<keyword evidence="3" id="KW-1185">Reference proteome</keyword>
<dbReference type="InterPro" id="IPR032191">
    <property type="entry name" value="CNOT1_CAF1_bind"/>
</dbReference>
<dbReference type="Pfam" id="PF16415">
    <property type="entry name" value="CNOT1_CAF1_bind"/>
    <property type="match status" value="1"/>
</dbReference>